<reference evidence="1" key="1">
    <citation type="thesis" date="2020" institute="ProQuest LLC" country="789 East Eisenhower Parkway, Ann Arbor, MI, USA">
        <title>Comparative Genomics and Chromosome Evolution.</title>
        <authorList>
            <person name="Mudd A.B."/>
        </authorList>
    </citation>
    <scope>NUCLEOTIDE SEQUENCE</scope>
    <source>
        <strain evidence="1">HN-11 Male</strain>
        <tissue evidence="1">Kidney and liver</tissue>
    </source>
</reference>
<dbReference type="EMBL" id="WNTK01015014">
    <property type="protein sequence ID" value="KAG9461944.1"/>
    <property type="molecule type" value="Genomic_DNA"/>
</dbReference>
<evidence type="ECO:0000313" key="2">
    <source>
        <dbReference type="Proteomes" id="UP000770717"/>
    </source>
</evidence>
<protein>
    <submittedName>
        <fullName evidence="1">Uncharacterized protein</fullName>
    </submittedName>
</protein>
<gene>
    <name evidence="1" type="ORF">GDO78_015340</name>
</gene>
<comment type="caution">
    <text evidence="1">The sequence shown here is derived from an EMBL/GenBank/DDBJ whole genome shotgun (WGS) entry which is preliminary data.</text>
</comment>
<evidence type="ECO:0000313" key="1">
    <source>
        <dbReference type="EMBL" id="KAG9461944.1"/>
    </source>
</evidence>
<name>A0A8J6BBN3_ELECQ</name>
<keyword evidence="2" id="KW-1185">Reference proteome</keyword>
<sequence>MNNIQEGINYCAPLNKTTAPYTNGLSHSSLQREYIPQRSAEKVQAGHYVMSARHTKAPRLNMDAGRCSHIHQKHIQCTLNTKGRTAY</sequence>
<organism evidence="1 2">
    <name type="scientific">Eleutherodactylus coqui</name>
    <name type="common">Puerto Rican coqui</name>
    <dbReference type="NCBI Taxonomy" id="57060"/>
    <lineage>
        <taxon>Eukaryota</taxon>
        <taxon>Metazoa</taxon>
        <taxon>Chordata</taxon>
        <taxon>Craniata</taxon>
        <taxon>Vertebrata</taxon>
        <taxon>Euteleostomi</taxon>
        <taxon>Amphibia</taxon>
        <taxon>Batrachia</taxon>
        <taxon>Anura</taxon>
        <taxon>Neobatrachia</taxon>
        <taxon>Hyloidea</taxon>
        <taxon>Eleutherodactylidae</taxon>
        <taxon>Eleutherodactylinae</taxon>
        <taxon>Eleutherodactylus</taxon>
        <taxon>Eleutherodactylus</taxon>
    </lineage>
</organism>
<accession>A0A8J6BBN3</accession>
<proteinExistence type="predicted"/>
<dbReference type="Proteomes" id="UP000770717">
    <property type="component" value="Unassembled WGS sequence"/>
</dbReference>
<dbReference type="AlphaFoldDB" id="A0A8J6BBN3"/>